<evidence type="ECO:0000313" key="2">
    <source>
        <dbReference type="Proteomes" id="UP001626550"/>
    </source>
</evidence>
<comment type="caution">
    <text evidence="1">The sequence shown here is derived from an EMBL/GenBank/DDBJ whole genome shotgun (WGS) entry which is preliminary data.</text>
</comment>
<dbReference type="Proteomes" id="UP001626550">
    <property type="component" value="Unassembled WGS sequence"/>
</dbReference>
<accession>A0ABD2PSL3</accession>
<proteinExistence type="predicted"/>
<gene>
    <name evidence="1" type="ORF">Ciccas_010969</name>
</gene>
<keyword evidence="2" id="KW-1185">Reference proteome</keyword>
<reference evidence="1 2" key="1">
    <citation type="submission" date="2024-11" db="EMBL/GenBank/DDBJ databases">
        <title>Adaptive evolution of stress response genes in parasites aligns with host niche diversity.</title>
        <authorList>
            <person name="Hahn C."/>
            <person name="Resl P."/>
        </authorList>
    </citation>
    <scope>NUCLEOTIDE SEQUENCE [LARGE SCALE GENOMIC DNA]</scope>
    <source>
        <strain evidence="1">EGGRZ-B1_66</strain>
        <tissue evidence="1">Body</tissue>
    </source>
</reference>
<name>A0ABD2PSL3_9PLAT</name>
<sequence>MDEIDQEIKRLTRVLKQKEERTITNAIIRFSRIGFKLLNNHTNYKAKKEHHKLSEQLLEDIKDLNFSINSGEVIDLPSASDQDDQSLSSPLSTWRVIKLCMDIRSKKQKDDYGLSIEYLLNLPWNFFEELALGSIPEQLLTIRVFPIAKKHPATKTSDFGLISVIPSITKIIE</sequence>
<protein>
    <submittedName>
        <fullName evidence="1">Uncharacterized protein</fullName>
    </submittedName>
</protein>
<dbReference type="EMBL" id="JBJKFK010002927">
    <property type="protein sequence ID" value="KAL3310469.1"/>
    <property type="molecule type" value="Genomic_DNA"/>
</dbReference>
<dbReference type="AlphaFoldDB" id="A0ABD2PSL3"/>
<evidence type="ECO:0000313" key="1">
    <source>
        <dbReference type="EMBL" id="KAL3310469.1"/>
    </source>
</evidence>
<organism evidence="1 2">
    <name type="scientific">Cichlidogyrus casuarinus</name>
    <dbReference type="NCBI Taxonomy" id="1844966"/>
    <lineage>
        <taxon>Eukaryota</taxon>
        <taxon>Metazoa</taxon>
        <taxon>Spiralia</taxon>
        <taxon>Lophotrochozoa</taxon>
        <taxon>Platyhelminthes</taxon>
        <taxon>Monogenea</taxon>
        <taxon>Monopisthocotylea</taxon>
        <taxon>Dactylogyridea</taxon>
        <taxon>Ancyrocephalidae</taxon>
        <taxon>Cichlidogyrus</taxon>
    </lineage>
</organism>